<dbReference type="PANTHER" id="PTHR46256:SF3">
    <property type="entry name" value="MYOSIN MOTOR DOMAIN-CONTAINING PROTEIN"/>
    <property type="match status" value="1"/>
</dbReference>
<dbReference type="SMART" id="SM00242">
    <property type="entry name" value="MYSc"/>
    <property type="match status" value="1"/>
</dbReference>
<dbReference type="InterPro" id="IPR008271">
    <property type="entry name" value="Ser/Thr_kinase_AS"/>
</dbReference>
<dbReference type="InterPro" id="IPR000719">
    <property type="entry name" value="Prot_kinase_dom"/>
</dbReference>
<keyword evidence="4" id="KW-0677">Repeat</keyword>
<keyword evidence="8 12" id="KW-0505">Motor protein</keyword>
<name>A0ABQ9FYN2_TEGGR</name>
<keyword evidence="3" id="KW-0963">Cytoplasm</keyword>
<evidence type="ECO:0000256" key="6">
    <source>
        <dbReference type="ARBA" id="ARBA00022840"/>
    </source>
</evidence>
<keyword evidence="16" id="KW-1185">Reference proteome</keyword>
<feature type="domain" description="Protein kinase" evidence="13">
    <location>
        <begin position="1"/>
        <end position="137"/>
    </location>
</feature>
<dbReference type="InterPro" id="IPR011009">
    <property type="entry name" value="Kinase-like_dom_sf"/>
</dbReference>
<evidence type="ECO:0000256" key="2">
    <source>
        <dbReference type="ARBA" id="ARBA00004316"/>
    </source>
</evidence>
<evidence type="ECO:0000256" key="12">
    <source>
        <dbReference type="PROSITE-ProRule" id="PRU00782"/>
    </source>
</evidence>
<dbReference type="PANTHER" id="PTHR46256">
    <property type="entry name" value="AGAP011099-PA"/>
    <property type="match status" value="1"/>
</dbReference>
<sequence length="315" mass="35740">MYAKVLHYLHKNHVMHRDVKGHNILITNSGDIKLVDFVYDLCSLQVIACERQIDYNYDIRCDIWSLGITAIEIAEGEPPLADLHPMRALFKIPRNPPPQFADPQKWSKEFKDFVSRCLIKDFELRPNTEDLLKHPFISQVPEDISEVEMSISEDIIVEQLQHRYNDGVIYTYIGDILLAVNPFRPLTLYGDECIVISGESGAGKTESANLLVQQLTQLGKAANRTLEERILQVNPLMEAFGNAKTVINDNSSRFAKITEYLLEKSRVISQAIGEQNFHRYQQVKGSIINLRCDVSELLGIPSADLIEALTSTEIV</sequence>
<gene>
    <name evidence="15" type="ORF">KUTeg_002422</name>
</gene>
<comment type="caution">
    <text evidence="12">Lacks conserved residue(s) required for the propagation of feature annotation.</text>
</comment>
<comment type="caution">
    <text evidence="15">The sequence shown here is derived from an EMBL/GenBank/DDBJ whole genome shotgun (WGS) entry which is preliminary data.</text>
</comment>
<dbReference type="SUPFAM" id="SSF56112">
    <property type="entry name" value="Protein kinase-like (PK-like)"/>
    <property type="match status" value="1"/>
</dbReference>
<dbReference type="Proteomes" id="UP001217089">
    <property type="component" value="Unassembled WGS sequence"/>
</dbReference>
<dbReference type="InterPro" id="IPR001609">
    <property type="entry name" value="Myosin_head_motor_dom-like"/>
</dbReference>
<evidence type="ECO:0000256" key="4">
    <source>
        <dbReference type="ARBA" id="ARBA00022737"/>
    </source>
</evidence>
<dbReference type="PROSITE" id="PS51456">
    <property type="entry name" value="MYOSIN_MOTOR"/>
    <property type="match status" value="1"/>
</dbReference>
<keyword evidence="6 12" id="KW-0067">ATP-binding</keyword>
<dbReference type="Pfam" id="PF00063">
    <property type="entry name" value="Myosin_head"/>
    <property type="match status" value="1"/>
</dbReference>
<comment type="similarity">
    <text evidence="12">Belongs to the TRAFAC class myosin-kinesin ATPase superfamily. Myosin family.</text>
</comment>
<evidence type="ECO:0000256" key="5">
    <source>
        <dbReference type="ARBA" id="ARBA00022741"/>
    </source>
</evidence>
<evidence type="ECO:0000259" key="13">
    <source>
        <dbReference type="PROSITE" id="PS50011"/>
    </source>
</evidence>
<evidence type="ECO:0000256" key="1">
    <source>
        <dbReference type="ARBA" id="ARBA00004245"/>
    </source>
</evidence>
<dbReference type="SUPFAM" id="SSF52540">
    <property type="entry name" value="P-loop containing nucleoside triphosphate hydrolases"/>
    <property type="match status" value="1"/>
</dbReference>
<dbReference type="Gene3D" id="1.10.510.10">
    <property type="entry name" value="Transferase(Phosphotransferase) domain 1"/>
    <property type="match status" value="1"/>
</dbReference>
<keyword evidence="10" id="KW-0206">Cytoskeleton</keyword>
<evidence type="ECO:0000256" key="11">
    <source>
        <dbReference type="ARBA" id="ARBA00023273"/>
    </source>
</evidence>
<dbReference type="InterPro" id="IPR052409">
    <property type="entry name" value="Myosin-III_kinase_activity"/>
</dbReference>
<feature type="binding site" evidence="12">
    <location>
        <begin position="198"/>
        <end position="205"/>
    </location>
    <ligand>
        <name>ATP</name>
        <dbReference type="ChEBI" id="CHEBI:30616"/>
    </ligand>
</feature>
<keyword evidence="7 12" id="KW-0518">Myosin</keyword>
<dbReference type="InterPro" id="IPR036961">
    <property type="entry name" value="Kinesin_motor_dom_sf"/>
</dbReference>
<evidence type="ECO:0000256" key="9">
    <source>
        <dbReference type="ARBA" id="ARBA00023203"/>
    </source>
</evidence>
<dbReference type="Pfam" id="PF00069">
    <property type="entry name" value="Pkinase"/>
    <property type="match status" value="1"/>
</dbReference>
<evidence type="ECO:0000256" key="8">
    <source>
        <dbReference type="ARBA" id="ARBA00023175"/>
    </source>
</evidence>
<dbReference type="Gene3D" id="3.40.850.10">
    <property type="entry name" value="Kinesin motor domain"/>
    <property type="match status" value="2"/>
</dbReference>
<keyword evidence="9 12" id="KW-0009">Actin-binding</keyword>
<keyword evidence="11" id="KW-0966">Cell projection</keyword>
<dbReference type="InterPro" id="IPR027417">
    <property type="entry name" value="P-loop_NTPase"/>
</dbReference>
<dbReference type="SMART" id="SM00220">
    <property type="entry name" value="S_TKc"/>
    <property type="match status" value="1"/>
</dbReference>
<feature type="domain" description="Myosin motor" evidence="14">
    <location>
        <begin position="1"/>
        <end position="315"/>
    </location>
</feature>
<reference evidence="15 16" key="1">
    <citation type="submission" date="2022-12" db="EMBL/GenBank/DDBJ databases">
        <title>Chromosome-level genome of Tegillarca granosa.</title>
        <authorList>
            <person name="Kim J."/>
        </authorList>
    </citation>
    <scope>NUCLEOTIDE SEQUENCE [LARGE SCALE GENOMIC DNA]</scope>
    <source>
        <strain evidence="15">Teg-2019</strain>
        <tissue evidence="15">Adductor muscle</tissue>
    </source>
</reference>
<evidence type="ECO:0000259" key="14">
    <source>
        <dbReference type="PROSITE" id="PS51456"/>
    </source>
</evidence>
<dbReference type="PROSITE" id="PS00108">
    <property type="entry name" value="PROTEIN_KINASE_ST"/>
    <property type="match status" value="1"/>
</dbReference>
<evidence type="ECO:0000313" key="16">
    <source>
        <dbReference type="Proteomes" id="UP001217089"/>
    </source>
</evidence>
<proteinExistence type="inferred from homology"/>
<dbReference type="PROSITE" id="PS50011">
    <property type="entry name" value="PROTEIN_KINASE_DOM"/>
    <property type="match status" value="1"/>
</dbReference>
<dbReference type="EMBL" id="JARBDR010000141">
    <property type="protein sequence ID" value="KAJ8320835.1"/>
    <property type="molecule type" value="Genomic_DNA"/>
</dbReference>
<evidence type="ECO:0000313" key="15">
    <source>
        <dbReference type="EMBL" id="KAJ8320835.1"/>
    </source>
</evidence>
<evidence type="ECO:0000256" key="3">
    <source>
        <dbReference type="ARBA" id="ARBA00022490"/>
    </source>
</evidence>
<organism evidence="15 16">
    <name type="scientific">Tegillarca granosa</name>
    <name type="common">Malaysian cockle</name>
    <name type="synonym">Anadara granosa</name>
    <dbReference type="NCBI Taxonomy" id="220873"/>
    <lineage>
        <taxon>Eukaryota</taxon>
        <taxon>Metazoa</taxon>
        <taxon>Spiralia</taxon>
        <taxon>Lophotrochozoa</taxon>
        <taxon>Mollusca</taxon>
        <taxon>Bivalvia</taxon>
        <taxon>Autobranchia</taxon>
        <taxon>Pteriomorphia</taxon>
        <taxon>Arcoida</taxon>
        <taxon>Arcoidea</taxon>
        <taxon>Arcidae</taxon>
        <taxon>Tegillarca</taxon>
    </lineage>
</organism>
<keyword evidence="5 12" id="KW-0547">Nucleotide-binding</keyword>
<protein>
    <submittedName>
        <fullName evidence="15">Uncharacterized protein</fullName>
    </submittedName>
</protein>
<evidence type="ECO:0000256" key="7">
    <source>
        <dbReference type="ARBA" id="ARBA00023123"/>
    </source>
</evidence>
<comment type="subcellular location">
    <subcellularLocation>
        <location evidence="2">Cell projection</location>
    </subcellularLocation>
    <subcellularLocation>
        <location evidence="1">Cytoplasm</location>
        <location evidence="1">Cytoskeleton</location>
    </subcellularLocation>
</comment>
<accession>A0ABQ9FYN2</accession>
<evidence type="ECO:0000256" key="10">
    <source>
        <dbReference type="ARBA" id="ARBA00023212"/>
    </source>
</evidence>